<dbReference type="EMBL" id="JBCNJP010000007">
    <property type="protein sequence ID" value="KAK9075616.1"/>
    <property type="molecule type" value="Genomic_DNA"/>
</dbReference>
<evidence type="ECO:0000259" key="3">
    <source>
        <dbReference type="PROSITE" id="PS50102"/>
    </source>
</evidence>
<dbReference type="InterPro" id="IPR012677">
    <property type="entry name" value="Nucleotide-bd_a/b_plait_sf"/>
</dbReference>
<dbReference type="AlphaFoldDB" id="A0AAP0H8C1"/>
<sequence length="454" mass="51532">MYAGNREDDQCPWEVVGDRRNRNREGKPKQIEVNKEIKMDPHWGNPEAWSTTLYVTNFPPSASIQGLKDTCSKVARVIDVFIPNRLSRMGKQFAFFRFKKEVGTQEIIAGIRSLWIGSYRLFADETRFKRGEGTSKTSAQNSNGAVGKVATSVWIPAGQSGTYAQVTKGKVEDGKREPNPKIDGEIFDDPLVLEEDLEASLIMKVRDINLMSKVYLHAHNEGFSDVSFRYVGGMWLRVDCSSKEVCTRFENCDAMKNISPEIRKVDVEFCVDEKVVWLEVRGLALIAWSNAVFRHVDKINELVNYMVKGKVYKLLISEAYAWNPSFERVSEEDNDSVEEEFNDFEERESNDSESIHSMYSRAPVLEDPKIVDSDPFKIMDIIRLIDKEKNDLKEPSVTPSKLPGFSQNGPDFSNVSMGRAKVDIFEDKGDAKVHIHVVENGDSSKKKNSSNKEV</sequence>
<evidence type="ECO:0000313" key="4">
    <source>
        <dbReference type="EMBL" id="KAK9075616.1"/>
    </source>
</evidence>
<gene>
    <name evidence="4" type="ORF">SSX86_003942</name>
</gene>
<evidence type="ECO:0000256" key="2">
    <source>
        <dbReference type="SAM" id="MobiDB-lite"/>
    </source>
</evidence>
<dbReference type="SMART" id="SM00360">
    <property type="entry name" value="RRM"/>
    <property type="match status" value="1"/>
</dbReference>
<comment type="caution">
    <text evidence="4">The sequence shown here is derived from an EMBL/GenBank/DDBJ whole genome shotgun (WGS) entry which is preliminary data.</text>
</comment>
<proteinExistence type="predicted"/>
<dbReference type="Pfam" id="PF00076">
    <property type="entry name" value="RRM_1"/>
    <property type="match status" value="1"/>
</dbReference>
<dbReference type="GO" id="GO:0003723">
    <property type="term" value="F:RNA binding"/>
    <property type="evidence" value="ECO:0007669"/>
    <property type="project" value="UniProtKB-UniRule"/>
</dbReference>
<feature type="region of interest" description="Disordered" evidence="2">
    <location>
        <begin position="392"/>
        <end position="413"/>
    </location>
</feature>
<dbReference type="CDD" id="cd00590">
    <property type="entry name" value="RRM_SF"/>
    <property type="match status" value="1"/>
</dbReference>
<dbReference type="SUPFAM" id="SSF54928">
    <property type="entry name" value="RNA-binding domain, RBD"/>
    <property type="match status" value="1"/>
</dbReference>
<dbReference type="Gene3D" id="3.30.70.330">
    <property type="match status" value="1"/>
</dbReference>
<dbReference type="Proteomes" id="UP001408789">
    <property type="component" value="Unassembled WGS sequence"/>
</dbReference>
<evidence type="ECO:0000256" key="1">
    <source>
        <dbReference type="PROSITE-ProRule" id="PRU00176"/>
    </source>
</evidence>
<keyword evidence="5" id="KW-1185">Reference proteome</keyword>
<protein>
    <recommendedName>
        <fullName evidence="3">RRM domain-containing protein</fullName>
    </recommendedName>
</protein>
<organism evidence="4 5">
    <name type="scientific">Deinandra increscens subsp. villosa</name>
    <dbReference type="NCBI Taxonomy" id="3103831"/>
    <lineage>
        <taxon>Eukaryota</taxon>
        <taxon>Viridiplantae</taxon>
        <taxon>Streptophyta</taxon>
        <taxon>Embryophyta</taxon>
        <taxon>Tracheophyta</taxon>
        <taxon>Spermatophyta</taxon>
        <taxon>Magnoliopsida</taxon>
        <taxon>eudicotyledons</taxon>
        <taxon>Gunneridae</taxon>
        <taxon>Pentapetalae</taxon>
        <taxon>asterids</taxon>
        <taxon>campanulids</taxon>
        <taxon>Asterales</taxon>
        <taxon>Asteraceae</taxon>
        <taxon>Asteroideae</taxon>
        <taxon>Heliantheae alliance</taxon>
        <taxon>Madieae</taxon>
        <taxon>Madiinae</taxon>
        <taxon>Deinandra</taxon>
    </lineage>
</organism>
<reference evidence="4 5" key="1">
    <citation type="submission" date="2024-04" db="EMBL/GenBank/DDBJ databases">
        <title>The reference genome of an endangered Asteraceae, Deinandra increscens subsp. villosa, native to the Central Coast of California.</title>
        <authorList>
            <person name="Guilliams M."/>
            <person name="Hasenstab-Lehman K."/>
            <person name="Meyer R."/>
            <person name="Mcevoy S."/>
        </authorList>
    </citation>
    <scope>NUCLEOTIDE SEQUENCE [LARGE SCALE GENOMIC DNA]</scope>
    <source>
        <tissue evidence="4">Leaf</tissue>
    </source>
</reference>
<dbReference type="InterPro" id="IPR000504">
    <property type="entry name" value="RRM_dom"/>
</dbReference>
<name>A0AAP0H8C1_9ASTR</name>
<evidence type="ECO:0000313" key="5">
    <source>
        <dbReference type="Proteomes" id="UP001408789"/>
    </source>
</evidence>
<accession>A0AAP0H8C1</accession>
<dbReference type="InterPro" id="IPR035979">
    <property type="entry name" value="RBD_domain_sf"/>
</dbReference>
<dbReference type="PROSITE" id="PS50102">
    <property type="entry name" value="RRM"/>
    <property type="match status" value="1"/>
</dbReference>
<feature type="domain" description="RRM" evidence="3">
    <location>
        <begin position="51"/>
        <end position="128"/>
    </location>
</feature>
<keyword evidence="1" id="KW-0694">RNA-binding</keyword>